<keyword evidence="10" id="KW-1185">Reference proteome</keyword>
<sequence>MNPNQDALQRINFLYQAAHCMLLQNPENTKLARFYITTMKNVAKKAVLRIHPNIKRTVCKRCDLLLVPGLTSKVRVKGKRQKHVVVTCLECGGVKRFLSNNDYKLWVERPECTQNPITAGTQESSVKGCNKR</sequence>
<dbReference type="InterPro" id="IPR007175">
    <property type="entry name" value="Rpr2/Snm1/Rpp21"/>
</dbReference>
<accession>A0A914AVI2</accession>
<keyword evidence="1" id="KW-0963">Cytoplasm</keyword>
<evidence type="ECO:0000256" key="1">
    <source>
        <dbReference type="ARBA" id="ARBA00022490"/>
    </source>
</evidence>
<dbReference type="GO" id="GO:0016787">
    <property type="term" value="F:hydrolase activity"/>
    <property type="evidence" value="ECO:0007669"/>
    <property type="project" value="UniProtKB-KW"/>
</dbReference>
<dbReference type="PANTHER" id="PTHR14742:SF0">
    <property type="entry name" value="RIBONUCLEASE P PROTEIN SUBUNIT P21"/>
    <property type="match status" value="1"/>
</dbReference>
<dbReference type="Pfam" id="PF04032">
    <property type="entry name" value="Rpr2"/>
    <property type="match status" value="1"/>
</dbReference>
<dbReference type="EnsemblMetazoa" id="XM_038211571.1">
    <property type="protein sequence ID" value="XP_038067499.1"/>
    <property type="gene ID" value="LOC119737314"/>
</dbReference>
<evidence type="ECO:0000256" key="4">
    <source>
        <dbReference type="ARBA" id="ARBA00022723"/>
    </source>
</evidence>
<reference evidence="9" key="1">
    <citation type="submission" date="2022-11" db="UniProtKB">
        <authorList>
            <consortium name="EnsemblMetazoa"/>
        </authorList>
    </citation>
    <scope>IDENTIFICATION</scope>
</reference>
<dbReference type="PANTHER" id="PTHR14742">
    <property type="entry name" value="RIBONUCLEASE P SUBUNIT P21"/>
    <property type="match status" value="1"/>
</dbReference>
<name>A0A914AVI2_PATMI</name>
<keyword evidence="3" id="KW-0540">Nuclease</keyword>
<dbReference type="InterPro" id="IPR016432">
    <property type="entry name" value="RNP4"/>
</dbReference>
<dbReference type="RefSeq" id="XP_038067499.1">
    <property type="nucleotide sequence ID" value="XM_038211571.1"/>
</dbReference>
<evidence type="ECO:0000313" key="10">
    <source>
        <dbReference type="Proteomes" id="UP000887568"/>
    </source>
</evidence>
<dbReference type="HAMAP" id="MF_00757">
    <property type="entry name" value="RNase_P_4"/>
    <property type="match status" value="1"/>
</dbReference>
<evidence type="ECO:0000313" key="9">
    <source>
        <dbReference type="EnsemblMetazoa" id="XP_038067499.1"/>
    </source>
</evidence>
<evidence type="ECO:0000256" key="2">
    <source>
        <dbReference type="ARBA" id="ARBA00022694"/>
    </source>
</evidence>
<keyword evidence="4" id="KW-0479">Metal-binding</keyword>
<dbReference type="GeneID" id="119737314"/>
<evidence type="ECO:0000256" key="5">
    <source>
        <dbReference type="ARBA" id="ARBA00022759"/>
    </source>
</evidence>
<keyword evidence="7" id="KW-0862">Zinc</keyword>
<evidence type="ECO:0000256" key="7">
    <source>
        <dbReference type="ARBA" id="ARBA00022833"/>
    </source>
</evidence>
<dbReference type="GO" id="GO:0005655">
    <property type="term" value="C:nucleolar ribonuclease P complex"/>
    <property type="evidence" value="ECO:0007669"/>
    <property type="project" value="TreeGrafter"/>
</dbReference>
<dbReference type="Proteomes" id="UP000887568">
    <property type="component" value="Unplaced"/>
</dbReference>
<proteinExistence type="inferred from homology"/>
<dbReference type="GO" id="GO:0001682">
    <property type="term" value="P:tRNA 5'-leader removal"/>
    <property type="evidence" value="ECO:0007669"/>
    <property type="project" value="InterPro"/>
</dbReference>
<dbReference type="OrthoDB" id="128536at2759"/>
<protein>
    <submittedName>
        <fullName evidence="9">Uncharacterized protein</fullName>
    </submittedName>
</protein>
<keyword evidence="6" id="KW-0378">Hydrolase</keyword>
<dbReference type="GO" id="GO:0046872">
    <property type="term" value="F:metal ion binding"/>
    <property type="evidence" value="ECO:0007669"/>
    <property type="project" value="UniProtKB-KW"/>
</dbReference>
<organism evidence="9 10">
    <name type="scientific">Patiria miniata</name>
    <name type="common">Bat star</name>
    <name type="synonym">Asterina miniata</name>
    <dbReference type="NCBI Taxonomy" id="46514"/>
    <lineage>
        <taxon>Eukaryota</taxon>
        <taxon>Metazoa</taxon>
        <taxon>Echinodermata</taxon>
        <taxon>Eleutherozoa</taxon>
        <taxon>Asterozoa</taxon>
        <taxon>Asteroidea</taxon>
        <taxon>Valvatacea</taxon>
        <taxon>Valvatida</taxon>
        <taxon>Asterinidae</taxon>
        <taxon>Patiria</taxon>
    </lineage>
</organism>
<evidence type="ECO:0000256" key="8">
    <source>
        <dbReference type="ARBA" id="ARBA00038402"/>
    </source>
</evidence>
<dbReference type="Gene3D" id="6.20.50.20">
    <property type="match status" value="1"/>
</dbReference>
<keyword evidence="2" id="KW-0819">tRNA processing</keyword>
<dbReference type="AlphaFoldDB" id="A0A914AVI2"/>
<dbReference type="OMA" id="DPKHLLW"/>
<keyword evidence="5" id="KW-0255">Endonuclease</keyword>
<comment type="similarity">
    <text evidence="8">Belongs to the eukaryotic/archaeal RNase P protein component 4 family.</text>
</comment>
<dbReference type="GO" id="GO:0004519">
    <property type="term" value="F:endonuclease activity"/>
    <property type="evidence" value="ECO:0007669"/>
    <property type="project" value="UniProtKB-KW"/>
</dbReference>
<evidence type="ECO:0000256" key="6">
    <source>
        <dbReference type="ARBA" id="ARBA00022801"/>
    </source>
</evidence>
<evidence type="ECO:0000256" key="3">
    <source>
        <dbReference type="ARBA" id="ARBA00022722"/>
    </source>
</evidence>